<dbReference type="Pfam" id="PF22322">
    <property type="entry name" value="DUF6973"/>
    <property type="match status" value="1"/>
</dbReference>
<feature type="region of interest" description="Disordered" evidence="1">
    <location>
        <begin position="404"/>
        <end position="435"/>
    </location>
</feature>
<comment type="caution">
    <text evidence="3">The sequence shown here is derived from an EMBL/GenBank/DDBJ whole genome shotgun (WGS) entry which is preliminary data.</text>
</comment>
<dbReference type="Proteomes" id="UP000612899">
    <property type="component" value="Unassembled WGS sequence"/>
</dbReference>
<dbReference type="EMBL" id="BONY01000040">
    <property type="protein sequence ID" value="GIH07752.1"/>
    <property type="molecule type" value="Genomic_DNA"/>
</dbReference>
<reference evidence="3" key="1">
    <citation type="submission" date="2021-01" db="EMBL/GenBank/DDBJ databases">
        <title>Whole genome shotgun sequence of Rhizocola hellebori NBRC 109834.</title>
        <authorList>
            <person name="Komaki H."/>
            <person name="Tamura T."/>
        </authorList>
    </citation>
    <scope>NUCLEOTIDE SEQUENCE</scope>
    <source>
        <strain evidence="3">NBRC 109834</strain>
    </source>
</reference>
<protein>
    <recommendedName>
        <fullName evidence="2">DUF6973 domain-containing protein</fullName>
    </recommendedName>
</protein>
<dbReference type="RefSeq" id="WP_203911526.1">
    <property type="nucleotide sequence ID" value="NZ_BONY01000040.1"/>
</dbReference>
<sequence length="435" mass="48127">MTVAQRQEVKFIEQSVPAAVRVSAADHTRVERLVNSILPALRSLGGRVHWTGPTRERYDERMRQTIEVCEAIERSFHTSAQALNDYATALERAKTQLTPGIAAEGRLGNLLQSIGKGNFDPIRQWQDLRSTDGFWDWLVEYFDSDKTDRIRSQADAEMNTAMRAYGDALQTEQNARRALIDALNQARQALPDLLTSAADVQRIIDQTPGLREDVREAASDPFSRRPVGALDYFQVMADPNPGEAFASERSLLGLGGSMTNSEGAILTELSADQLISFYQLRGEAFTVSQQNFPPLMHGHTAGNDDHTDAYRHAYWNARMTQLYGADFTERYATAHETGANNPGPREAMDLHNNQIGRQIAIDHPHASPAELQTLIRQAVDRGDTVVIGPAGDLVYSDQIRPADTVNSDNLGGHLAPLPGRVPVPQPRTPEPEDLD</sequence>
<feature type="compositionally biased region" description="Pro residues" evidence="1">
    <location>
        <begin position="419"/>
        <end position="428"/>
    </location>
</feature>
<dbReference type="AlphaFoldDB" id="A0A8J3VIU1"/>
<evidence type="ECO:0000259" key="2">
    <source>
        <dbReference type="Pfam" id="PF22322"/>
    </source>
</evidence>
<keyword evidence="4" id="KW-1185">Reference proteome</keyword>
<proteinExistence type="predicted"/>
<accession>A0A8J3VIU1</accession>
<name>A0A8J3VIU1_9ACTN</name>
<dbReference type="InterPro" id="IPR054246">
    <property type="entry name" value="DUF6973"/>
</dbReference>
<feature type="domain" description="DUF6973" evidence="2">
    <location>
        <begin position="273"/>
        <end position="381"/>
    </location>
</feature>
<evidence type="ECO:0000313" key="4">
    <source>
        <dbReference type="Proteomes" id="UP000612899"/>
    </source>
</evidence>
<evidence type="ECO:0000256" key="1">
    <source>
        <dbReference type="SAM" id="MobiDB-lite"/>
    </source>
</evidence>
<organism evidence="3 4">
    <name type="scientific">Rhizocola hellebori</name>
    <dbReference type="NCBI Taxonomy" id="1392758"/>
    <lineage>
        <taxon>Bacteria</taxon>
        <taxon>Bacillati</taxon>
        <taxon>Actinomycetota</taxon>
        <taxon>Actinomycetes</taxon>
        <taxon>Micromonosporales</taxon>
        <taxon>Micromonosporaceae</taxon>
        <taxon>Rhizocola</taxon>
    </lineage>
</organism>
<gene>
    <name evidence="3" type="ORF">Rhe02_58190</name>
</gene>
<evidence type="ECO:0000313" key="3">
    <source>
        <dbReference type="EMBL" id="GIH07752.1"/>
    </source>
</evidence>